<organism evidence="2">
    <name type="scientific">Cuerna arida</name>
    <dbReference type="NCBI Taxonomy" id="1464854"/>
    <lineage>
        <taxon>Eukaryota</taxon>
        <taxon>Metazoa</taxon>
        <taxon>Ecdysozoa</taxon>
        <taxon>Arthropoda</taxon>
        <taxon>Hexapoda</taxon>
        <taxon>Insecta</taxon>
        <taxon>Pterygota</taxon>
        <taxon>Neoptera</taxon>
        <taxon>Paraneoptera</taxon>
        <taxon>Hemiptera</taxon>
        <taxon>Auchenorrhyncha</taxon>
        <taxon>Membracoidea</taxon>
        <taxon>Cicadellidae</taxon>
        <taxon>Cicadellinae</taxon>
        <taxon>Proconiini</taxon>
        <taxon>Cuerna</taxon>
    </lineage>
</organism>
<feature type="compositionally biased region" description="Polar residues" evidence="1">
    <location>
        <begin position="112"/>
        <end position="123"/>
    </location>
</feature>
<proteinExistence type="predicted"/>
<sequence>MGARQSRQSVNITTPPSAASKDVSVAAEATEAAATANTVSTKEVTADIIGESGSSAPGKIERIPDSDIIVDAVGDQDKTETAAATVDEAAEPKSEAVKEPIVDASAGDAAVTTGTAESTSNAADSAKKGKKLKKKWSLRNISFTRKDKNKAVKEDKEKAAAPVAAAAIDEPKTAKEAADESAVEDLNAVSDSTDVKDKDKMSVIQETIKEEETTTTTTATTVTTTVAEVFEDAAASIPNGMEIDVEVTVSEPVSITDNSLSDKMNQLSIVEEEKVEAVVQEVEPKKTEVEEVAPSCCNGLTTEVEVEVEVEVEKEPMTNGTESSAKPESVAVDMLPEPVVELSNGDNCVEIVHVNGTDDDNDNDAVVVSMNGNGIEPCVENAAISTTSDSCSLSSPSSIVNQSAVIDINDQAADIVAKKNVQKQVLEKAQELIDLDENGVDHVNVMESTNGFVSGETAIVKE</sequence>
<feature type="region of interest" description="Disordered" evidence="1">
    <location>
        <begin position="1"/>
        <end position="24"/>
    </location>
</feature>
<accession>A0A1B6FPQ5</accession>
<name>A0A1B6FPQ5_9HEMI</name>
<feature type="compositionally biased region" description="Polar residues" evidence="1">
    <location>
        <begin position="1"/>
        <end position="17"/>
    </location>
</feature>
<feature type="region of interest" description="Disordered" evidence="1">
    <location>
        <begin position="170"/>
        <end position="194"/>
    </location>
</feature>
<feature type="compositionally biased region" description="Basic and acidic residues" evidence="1">
    <location>
        <begin position="90"/>
        <end position="101"/>
    </location>
</feature>
<dbReference type="EMBL" id="GECZ01017609">
    <property type="protein sequence ID" value="JAS52160.1"/>
    <property type="molecule type" value="Transcribed_RNA"/>
</dbReference>
<feature type="region of interest" description="Disordered" evidence="1">
    <location>
        <begin position="74"/>
        <end position="131"/>
    </location>
</feature>
<evidence type="ECO:0000313" key="2">
    <source>
        <dbReference type="EMBL" id="JAS52160.1"/>
    </source>
</evidence>
<protein>
    <submittedName>
        <fullName evidence="2">Uncharacterized protein</fullName>
    </submittedName>
</protein>
<dbReference type="AlphaFoldDB" id="A0A1B6FPQ5"/>
<reference evidence="2" key="1">
    <citation type="submission" date="2015-11" db="EMBL/GenBank/DDBJ databases">
        <title>De novo transcriptome assembly of four potential Pierce s Disease insect vectors from Arizona vineyards.</title>
        <authorList>
            <person name="Tassone E.E."/>
        </authorList>
    </citation>
    <scope>NUCLEOTIDE SEQUENCE</scope>
</reference>
<evidence type="ECO:0000256" key="1">
    <source>
        <dbReference type="SAM" id="MobiDB-lite"/>
    </source>
</evidence>
<gene>
    <name evidence="2" type="ORF">g.9319</name>
</gene>